<evidence type="ECO:0000313" key="3">
    <source>
        <dbReference type="Proteomes" id="UP001066276"/>
    </source>
</evidence>
<dbReference type="EMBL" id="JANPWB010000011">
    <property type="protein sequence ID" value="KAJ1122873.1"/>
    <property type="molecule type" value="Genomic_DNA"/>
</dbReference>
<organism evidence="2 3">
    <name type="scientific">Pleurodeles waltl</name>
    <name type="common">Iberian ribbed newt</name>
    <dbReference type="NCBI Taxonomy" id="8319"/>
    <lineage>
        <taxon>Eukaryota</taxon>
        <taxon>Metazoa</taxon>
        <taxon>Chordata</taxon>
        <taxon>Craniata</taxon>
        <taxon>Vertebrata</taxon>
        <taxon>Euteleostomi</taxon>
        <taxon>Amphibia</taxon>
        <taxon>Batrachia</taxon>
        <taxon>Caudata</taxon>
        <taxon>Salamandroidea</taxon>
        <taxon>Salamandridae</taxon>
        <taxon>Pleurodelinae</taxon>
        <taxon>Pleurodeles</taxon>
    </lineage>
</organism>
<name>A0AAV7P3I6_PLEWA</name>
<proteinExistence type="predicted"/>
<evidence type="ECO:0000256" key="1">
    <source>
        <dbReference type="SAM" id="MobiDB-lite"/>
    </source>
</evidence>
<keyword evidence="3" id="KW-1185">Reference proteome</keyword>
<feature type="region of interest" description="Disordered" evidence="1">
    <location>
        <begin position="166"/>
        <end position="225"/>
    </location>
</feature>
<sequence length="225" mass="25704">MESKWEESLGLVTRKDFFEEKQLVTLRAQHQMAGCAQHVNLQRLMPLTDVHWLYCIGTDIKTASAALRGFRTSPRPGQPDHTRRRTLMDRIPFHFYPKCHAKYPYTDQHRVCNLCLSPEHREDTCEACQAFQSKKTLRDRRARRLQMALKPKHLVVVVEEEEMRISIQESDSDESDGDPPSTARQTVSTPAPSHTQGHTKKAKATGTPLPEGHGSIHRKEGDQVT</sequence>
<comment type="caution">
    <text evidence="2">The sequence shown here is derived from an EMBL/GenBank/DDBJ whole genome shotgun (WGS) entry which is preliminary data.</text>
</comment>
<dbReference type="Proteomes" id="UP001066276">
    <property type="component" value="Chromosome 7"/>
</dbReference>
<gene>
    <name evidence="2" type="ORF">NDU88_001346</name>
</gene>
<reference evidence="2" key="1">
    <citation type="journal article" date="2022" name="bioRxiv">
        <title>Sequencing and chromosome-scale assembly of the giantPleurodeles waltlgenome.</title>
        <authorList>
            <person name="Brown T."/>
            <person name="Elewa A."/>
            <person name="Iarovenko S."/>
            <person name="Subramanian E."/>
            <person name="Araus A.J."/>
            <person name="Petzold A."/>
            <person name="Susuki M."/>
            <person name="Suzuki K.-i.T."/>
            <person name="Hayashi T."/>
            <person name="Toyoda A."/>
            <person name="Oliveira C."/>
            <person name="Osipova E."/>
            <person name="Leigh N.D."/>
            <person name="Simon A."/>
            <person name="Yun M.H."/>
        </authorList>
    </citation>
    <scope>NUCLEOTIDE SEQUENCE</scope>
    <source>
        <strain evidence="2">20211129_DDA</strain>
        <tissue evidence="2">Liver</tissue>
    </source>
</reference>
<protein>
    <submittedName>
        <fullName evidence="2">Uncharacterized protein</fullName>
    </submittedName>
</protein>
<evidence type="ECO:0000313" key="2">
    <source>
        <dbReference type="EMBL" id="KAJ1122873.1"/>
    </source>
</evidence>
<accession>A0AAV7P3I6</accession>
<feature type="compositionally biased region" description="Polar residues" evidence="1">
    <location>
        <begin position="182"/>
        <end position="196"/>
    </location>
</feature>
<dbReference type="AlphaFoldDB" id="A0AAV7P3I6"/>